<dbReference type="AlphaFoldDB" id="A0AAQ4D7I5"/>
<dbReference type="EMBL" id="JARKHS020034144">
    <property type="protein sequence ID" value="KAK8758425.1"/>
    <property type="molecule type" value="Genomic_DNA"/>
</dbReference>
<dbReference type="GO" id="GO:0008061">
    <property type="term" value="F:chitin binding"/>
    <property type="evidence" value="ECO:0007669"/>
    <property type="project" value="TreeGrafter"/>
</dbReference>
<dbReference type="InterPro" id="IPR050314">
    <property type="entry name" value="Glycosyl_Hydrlase_18"/>
</dbReference>
<evidence type="ECO:0000313" key="3">
    <source>
        <dbReference type="Proteomes" id="UP001321473"/>
    </source>
</evidence>
<reference evidence="2 3" key="1">
    <citation type="journal article" date="2023" name="Arcadia Sci">
        <title>De novo assembly of a long-read Amblyomma americanum tick genome.</title>
        <authorList>
            <person name="Chou S."/>
            <person name="Poskanzer K.E."/>
            <person name="Rollins M."/>
            <person name="Thuy-Boun P.S."/>
        </authorList>
    </citation>
    <scope>NUCLEOTIDE SEQUENCE [LARGE SCALE GENOMIC DNA]</scope>
    <source>
        <strain evidence="2">F_SG_1</strain>
        <tissue evidence="2">Salivary glands</tissue>
    </source>
</reference>
<accession>A0AAQ4D7I5</accession>
<evidence type="ECO:0000259" key="1">
    <source>
        <dbReference type="Pfam" id="PF00704"/>
    </source>
</evidence>
<dbReference type="GO" id="GO:0005975">
    <property type="term" value="P:carbohydrate metabolic process"/>
    <property type="evidence" value="ECO:0007669"/>
    <property type="project" value="InterPro"/>
</dbReference>
<proteinExistence type="predicted"/>
<dbReference type="GO" id="GO:0006032">
    <property type="term" value="P:chitin catabolic process"/>
    <property type="evidence" value="ECO:0007669"/>
    <property type="project" value="TreeGrafter"/>
</dbReference>
<dbReference type="Pfam" id="PF00704">
    <property type="entry name" value="Glyco_hydro_18"/>
    <property type="match status" value="1"/>
</dbReference>
<keyword evidence="3" id="KW-1185">Reference proteome</keyword>
<dbReference type="PANTHER" id="PTHR11177:SF144">
    <property type="entry name" value="CHITINASE 5"/>
    <property type="match status" value="1"/>
</dbReference>
<gene>
    <name evidence="2" type="ORF">V5799_003936</name>
</gene>
<dbReference type="Proteomes" id="UP001321473">
    <property type="component" value="Unassembled WGS sequence"/>
</dbReference>
<dbReference type="GO" id="GO:0005576">
    <property type="term" value="C:extracellular region"/>
    <property type="evidence" value="ECO:0007669"/>
    <property type="project" value="TreeGrafter"/>
</dbReference>
<dbReference type="GO" id="GO:0004568">
    <property type="term" value="F:chitinase activity"/>
    <property type="evidence" value="ECO:0007669"/>
    <property type="project" value="TreeGrafter"/>
</dbReference>
<feature type="domain" description="GH18" evidence="1">
    <location>
        <begin position="24"/>
        <end position="130"/>
    </location>
</feature>
<dbReference type="SUPFAM" id="SSF51445">
    <property type="entry name" value="(Trans)glycosidases"/>
    <property type="match status" value="1"/>
</dbReference>
<dbReference type="Gene3D" id="3.20.20.80">
    <property type="entry name" value="Glycosidases"/>
    <property type="match status" value="1"/>
</dbReference>
<name>A0AAQ4D7I5_AMBAM</name>
<comment type="caution">
    <text evidence="2">The sequence shown here is derived from an EMBL/GenBank/DDBJ whole genome shotgun (WGS) entry which is preliminary data.</text>
</comment>
<evidence type="ECO:0000313" key="2">
    <source>
        <dbReference type="EMBL" id="KAK8758425.1"/>
    </source>
</evidence>
<dbReference type="PANTHER" id="PTHR11177">
    <property type="entry name" value="CHITINASE"/>
    <property type="match status" value="1"/>
</dbReference>
<sequence>MFCVYNGAPRDASSARQGYGLASFPHQLCTDIVLCCAGLEPTTMELDLDAAQALHFAALRLTNARLRLWLCVGGDEPRSRVFFRAAEDAEARRRLVNAAIGWLQESGFQGLFLHWAPPGPRRPRQLVRILAPLKVVERYARAADELSHEACYLVTLCGTSLALEDRDQWDLGDPARGPGTLGNGTQSGLAALDEVCKLQWVGSKVSEI</sequence>
<dbReference type="InterPro" id="IPR017853">
    <property type="entry name" value="GH"/>
</dbReference>
<protein>
    <recommendedName>
        <fullName evidence="1">GH18 domain-containing protein</fullName>
    </recommendedName>
</protein>
<organism evidence="2 3">
    <name type="scientific">Amblyomma americanum</name>
    <name type="common">Lone star tick</name>
    <dbReference type="NCBI Taxonomy" id="6943"/>
    <lineage>
        <taxon>Eukaryota</taxon>
        <taxon>Metazoa</taxon>
        <taxon>Ecdysozoa</taxon>
        <taxon>Arthropoda</taxon>
        <taxon>Chelicerata</taxon>
        <taxon>Arachnida</taxon>
        <taxon>Acari</taxon>
        <taxon>Parasitiformes</taxon>
        <taxon>Ixodida</taxon>
        <taxon>Ixodoidea</taxon>
        <taxon>Ixodidae</taxon>
        <taxon>Amblyomminae</taxon>
        <taxon>Amblyomma</taxon>
    </lineage>
</organism>
<dbReference type="InterPro" id="IPR001223">
    <property type="entry name" value="Glyco_hydro18_cat"/>
</dbReference>